<gene>
    <name evidence="3" type="ORF">ROA7450_03715</name>
</gene>
<dbReference type="InterPro" id="IPR007029">
    <property type="entry name" value="YHS_dom"/>
</dbReference>
<name>A0A1X7A2Q8_9RHOB</name>
<protein>
    <submittedName>
        <fullName evidence="3">YHS domain protein</fullName>
    </submittedName>
</protein>
<sequence length="162" mass="16887">MKNLMITALIATLPLVASPAFAADELNVSNGIAAPGAPLAVHGADPVALLDGGKLLDGSAEHGLAYEGASYYFASAENKAAFEANPAKYLPQHGGFCSYGVSVGKKFDGDPSEFVVHEGKLFLFLNAQTRALFLKDVAGVTDTADENWERIESISVAELAAS</sequence>
<evidence type="ECO:0000313" key="4">
    <source>
        <dbReference type="Proteomes" id="UP000193061"/>
    </source>
</evidence>
<feature type="signal peptide" evidence="1">
    <location>
        <begin position="1"/>
        <end position="22"/>
    </location>
</feature>
<accession>A0A1X7A2Q8</accession>
<dbReference type="OrthoDB" id="344729at2"/>
<proteinExistence type="predicted"/>
<evidence type="ECO:0000256" key="1">
    <source>
        <dbReference type="SAM" id="SignalP"/>
    </source>
</evidence>
<evidence type="ECO:0000313" key="3">
    <source>
        <dbReference type="EMBL" id="SLN68922.1"/>
    </source>
</evidence>
<evidence type="ECO:0000259" key="2">
    <source>
        <dbReference type="Pfam" id="PF04945"/>
    </source>
</evidence>
<feature type="chain" id="PRO_5012755889" evidence="1">
    <location>
        <begin position="23"/>
        <end position="162"/>
    </location>
</feature>
<keyword evidence="4" id="KW-1185">Reference proteome</keyword>
<organism evidence="3 4">
    <name type="scientific">Roseovarius albus</name>
    <dbReference type="NCBI Taxonomy" id="1247867"/>
    <lineage>
        <taxon>Bacteria</taxon>
        <taxon>Pseudomonadati</taxon>
        <taxon>Pseudomonadota</taxon>
        <taxon>Alphaproteobacteria</taxon>
        <taxon>Rhodobacterales</taxon>
        <taxon>Roseobacteraceae</taxon>
        <taxon>Roseovarius</taxon>
    </lineage>
</organism>
<dbReference type="AlphaFoldDB" id="A0A1X7A2Q8"/>
<dbReference type="Proteomes" id="UP000193061">
    <property type="component" value="Unassembled WGS sequence"/>
</dbReference>
<dbReference type="NCBIfam" id="NF041384">
    <property type="entry name" value="YHS_seleno_dom"/>
    <property type="match status" value="1"/>
</dbReference>
<dbReference type="Pfam" id="PF04945">
    <property type="entry name" value="YHS"/>
    <property type="match status" value="1"/>
</dbReference>
<keyword evidence="1" id="KW-0732">Signal</keyword>
<feature type="domain" description="YHS" evidence="2">
    <location>
        <begin position="51"/>
        <end position="92"/>
    </location>
</feature>
<reference evidence="3 4" key="1">
    <citation type="submission" date="2017-03" db="EMBL/GenBank/DDBJ databases">
        <authorList>
            <person name="Afonso C.L."/>
            <person name="Miller P.J."/>
            <person name="Scott M.A."/>
            <person name="Spackman E."/>
            <person name="Goraichik I."/>
            <person name="Dimitrov K.M."/>
            <person name="Suarez D.L."/>
            <person name="Swayne D.E."/>
        </authorList>
    </citation>
    <scope>NUCLEOTIDE SEQUENCE [LARGE SCALE GENOMIC DNA]</scope>
    <source>
        <strain evidence="3 4">CECT 7450</strain>
    </source>
</reference>
<dbReference type="EMBL" id="FWFX01000015">
    <property type="protein sequence ID" value="SLN68922.1"/>
    <property type="molecule type" value="Genomic_DNA"/>
</dbReference>